<feature type="region of interest" description="Disordered" evidence="16">
    <location>
        <begin position="713"/>
        <end position="747"/>
    </location>
</feature>
<feature type="region of interest" description="Disordered" evidence="16">
    <location>
        <begin position="1183"/>
        <end position="1202"/>
    </location>
</feature>
<dbReference type="SMART" id="SM00545">
    <property type="entry name" value="JmjN"/>
    <property type="match status" value="1"/>
</dbReference>
<feature type="domain" description="C2H2-type" evidence="17">
    <location>
        <begin position="1023"/>
        <end position="1050"/>
    </location>
</feature>
<dbReference type="RefSeq" id="XP_015040086.2">
    <property type="nucleotide sequence ID" value="XM_015184600.2"/>
</dbReference>
<evidence type="ECO:0000256" key="16">
    <source>
        <dbReference type="SAM" id="MobiDB-lite"/>
    </source>
</evidence>
<dbReference type="GO" id="GO:0005634">
    <property type="term" value="C:nucleus"/>
    <property type="evidence" value="ECO:0007669"/>
    <property type="project" value="TreeGrafter"/>
</dbReference>
<comment type="catalytic activity">
    <reaction evidence="13">
        <text>N(6),N(6),N(6)-trimethyl-L-lysyl(9)-[histone H3] + 2 2-oxoglutarate + 2 O2 = N(6)-methyl-L-lysyl(9)-[histone H3] + 2 formaldehyde + 2 succinate + 2 CO2</text>
        <dbReference type="Rhea" id="RHEA:60200"/>
        <dbReference type="Rhea" id="RHEA-COMP:15538"/>
        <dbReference type="Rhea" id="RHEA-COMP:15542"/>
        <dbReference type="ChEBI" id="CHEBI:15379"/>
        <dbReference type="ChEBI" id="CHEBI:16526"/>
        <dbReference type="ChEBI" id="CHEBI:16810"/>
        <dbReference type="ChEBI" id="CHEBI:16842"/>
        <dbReference type="ChEBI" id="CHEBI:30031"/>
        <dbReference type="ChEBI" id="CHEBI:61929"/>
        <dbReference type="ChEBI" id="CHEBI:61961"/>
        <dbReference type="EC" id="1.14.11.66"/>
    </reaction>
</comment>
<keyword evidence="20" id="KW-1185">Reference proteome</keyword>
<feature type="compositionally biased region" description="Low complexity" evidence="16">
    <location>
        <begin position="1119"/>
        <end position="1137"/>
    </location>
</feature>
<feature type="domain" description="JmjN" evidence="18">
    <location>
        <begin position="7"/>
        <end position="49"/>
    </location>
</feature>
<sequence length="1834" mass="200869">MSDIPRIMVFRPTWEEFKDFPKYVAYMESQGAHKAGLAKVVPPAEWIPRRSGYADLDALNVTIPAPICQVVTGKQGYYQQINIQKKPLTVKQFSDLASTERYATPKHFDYEDLERKYWKNITYVAPIYGADVSGSITDPDQDSWNINRLGTILDYVNKDYNIQIDGVNTAYLYFGMWKTTFAWHTEDMDLYSINYLHFGAAKTWYVVPPAYGRRLEKVANQYFPASYKNCNAYLRHKMTLISPQILKQHNVPVSKITQESGEIMITFPFGYHAGFNHGFNCAESTNFAMERWIEYGKRAVQCTCSNDMVKISMDTFVKRFQSDRYDMWMEGKDVGRHPEDPLGGTTVTAAPLPPHLDVLLCDKKMKKQCNPTIAKSFKERNPDLDLDEIQQNPNVPDDVKAMLKESVLTLDTGDLGIEGDYPNEDAVSLQSPADFKTKQELLEYMDDGTEDDDEEEEFKRRKAKRRYDADYDDDWLASHHRRTNSRNSSRGRSPRTKDERSASPASSTSSTSRGGRRGKGNSTTRKTPSKRKKDPSSAVSPAAAALVAATTIATPNAAAVSSDGDAKKEQQSLAFMQQPRKFEGKIPKLSQPAAATAPAGGASTSTSSQDQQQQQRIFYVNMLPAANTLNGIPQQQPQQQQQYGSTDGNVYQLQNEILCDANGQAVTAATATYQTTVPSSPQQQQQQNVAVSVANNNAADNVVTTISSSSILHTNGTAHTNGGVDPNTTHDHQHHHQQQQQQQQQPQYHYITTSGEDGQTPTTIVFENYNGGMPASVAPATPTPVSVAASPAATTTTTTALVNTDGTIIEFDGNTYEEYHVLKSEPGSSDCLSNGSSAVAADIIKYEPQPVEEDDEESGLQAKYDDDGLQVKYEEQEQDLDQGQDYEEYQVIKAEVEAEAAEQAAGAVTYTISSMTDDPNQQPQQASSGDQPNASMVPKSGSAAAAKQKRKRKTRVIAEDEQGEYLEKMSVRGLDIARYEHIIDGVAYCLVCAKNDIFKTFKNKYSFQRHAYLFHEGQNRKIFACPICNKEFSRPDKMKMHKKDKHGDVPMPPSATITPLKGDGTPAAKRPRTSRTPRVRKSKASDAGTPTGTPAKKRLAQIDSVLDDVQNSESLSVPHSQSQSQHQQQQQQQPMQHTLTTTLAPTTSQPQQLQTLPSLDFSGMILPGGAQLALANPGASSSMTLQRGATTPNGGQAGTGPTTTLIYSNQLELQQALLQQQLHGQSIMIQDQSGNLVPLQLDGSQTIYTTAAAPQQRAQATTATYQTTQPQQQQQQLVQHQQQQTVKVEGQSQPHYEMENVTYLSSTAAATPATAEQQHQQQQQQHVIGTVQSYQILTPDGLQSFQPKLEPGELGDLCPYSQYTFQPTLNANALDAHTQQQHHHNQQHHHHQQQQQTHLLQQQQFATHNPHQQFMELKNELLIKGSDAYTLDAGSMYHLPFSPTSMINAVNDVNTSSLLETKEISGSNANVGSGAASNCVSVVSGSGINGFKAGAKKTPVILLAARGPGKHQPISLINGTAKAGAGGVTLLRVNSQPNRNQRQVIVAPEQQVQQQQELTDEEAEQMAELAEDEELDEDLEDDDDLSSSTAQILRKFRIPKGTALTAKSGENYLAMPTPTPSPPGGVNAGSSTADAGNYIENEEELIEEVHEDDLVEEIIDEEHCEEQPELEDDGTTADNDGLDLNSPCHSVPPPVAATAPAAQQLLLTSAPQQPPLQLQTVSSNGTVTYLNLPPNTILLQSADGSIIAATQVPHPNKAGQHQLIALPGNVAMAEPAPQTSAAPTQTLLLTADGTAIPIMANVAPQQQQQQHQQQQQQQQQQQAAAAAAAQLFAA</sequence>
<evidence type="ECO:0000256" key="14">
    <source>
        <dbReference type="ARBA" id="ARBA00053408"/>
    </source>
</evidence>
<dbReference type="GO" id="GO:0000785">
    <property type="term" value="C:chromatin"/>
    <property type="evidence" value="ECO:0007669"/>
    <property type="project" value="TreeGrafter"/>
</dbReference>
<feature type="region of interest" description="Disordered" evidence="16">
    <location>
        <begin position="478"/>
        <end position="541"/>
    </location>
</feature>
<evidence type="ECO:0000313" key="20">
    <source>
        <dbReference type="Proteomes" id="UP000001819"/>
    </source>
</evidence>
<dbReference type="GO" id="GO:0048512">
    <property type="term" value="P:circadian behavior"/>
    <property type="evidence" value="ECO:0007669"/>
    <property type="project" value="UniProtKB-ARBA"/>
</dbReference>
<feature type="region of interest" description="Disordered" evidence="16">
    <location>
        <begin position="1111"/>
        <end position="1137"/>
    </location>
</feature>
<evidence type="ECO:0000259" key="19">
    <source>
        <dbReference type="PROSITE" id="PS51184"/>
    </source>
</evidence>
<keyword evidence="12" id="KW-0539">Nucleus</keyword>
<organism evidence="20 21">
    <name type="scientific">Drosophila pseudoobscura pseudoobscura</name>
    <name type="common">Fruit fly</name>
    <dbReference type="NCBI Taxonomy" id="46245"/>
    <lineage>
        <taxon>Eukaryota</taxon>
        <taxon>Metazoa</taxon>
        <taxon>Ecdysozoa</taxon>
        <taxon>Arthropoda</taxon>
        <taxon>Hexapoda</taxon>
        <taxon>Insecta</taxon>
        <taxon>Pterygota</taxon>
        <taxon>Neoptera</taxon>
        <taxon>Endopterygota</taxon>
        <taxon>Diptera</taxon>
        <taxon>Brachycera</taxon>
        <taxon>Muscomorpha</taxon>
        <taxon>Ephydroidea</taxon>
        <taxon>Drosophilidae</taxon>
        <taxon>Drosophila</taxon>
        <taxon>Sophophora</taxon>
    </lineage>
</organism>
<reference evidence="21" key="2">
    <citation type="submission" date="2025-04" db="UniProtKB">
        <authorList>
            <consortium name="RefSeq"/>
        </authorList>
    </citation>
    <scope>IDENTIFICATION</scope>
    <source>
        <strain evidence="21">MV-25-SWS-2005</strain>
        <tissue evidence="21">Whole body</tissue>
    </source>
</reference>
<keyword evidence="7" id="KW-0223">Dioxygenase</keyword>
<dbReference type="GO" id="GO:0008270">
    <property type="term" value="F:zinc ion binding"/>
    <property type="evidence" value="ECO:0007669"/>
    <property type="project" value="UniProtKB-KW"/>
</dbReference>
<keyword evidence="9" id="KW-0408">Iron</keyword>
<dbReference type="PROSITE" id="PS00028">
    <property type="entry name" value="ZINC_FINGER_C2H2_1"/>
    <property type="match status" value="1"/>
</dbReference>
<evidence type="ECO:0000256" key="9">
    <source>
        <dbReference type="ARBA" id="ARBA00023004"/>
    </source>
</evidence>
<evidence type="ECO:0000256" key="11">
    <source>
        <dbReference type="ARBA" id="ARBA00023163"/>
    </source>
</evidence>
<dbReference type="PROSITE" id="PS51184">
    <property type="entry name" value="JMJC"/>
    <property type="match status" value="1"/>
</dbReference>
<comment type="cofactor">
    <cofactor evidence="1">
        <name>Fe(2+)</name>
        <dbReference type="ChEBI" id="CHEBI:29033"/>
    </cofactor>
</comment>
<keyword evidence="8" id="KW-0560">Oxidoreductase</keyword>
<dbReference type="SMART" id="SM00558">
    <property type="entry name" value="JmjC"/>
    <property type="match status" value="1"/>
</dbReference>
<feature type="region of interest" description="Disordered" evidence="16">
    <location>
        <begin position="1803"/>
        <end position="1824"/>
    </location>
</feature>
<dbReference type="PROSITE" id="PS50157">
    <property type="entry name" value="ZINC_FINGER_C2H2_2"/>
    <property type="match status" value="1"/>
</dbReference>
<keyword evidence="4" id="KW-0479">Metal-binding</keyword>
<dbReference type="InterPro" id="IPR003349">
    <property type="entry name" value="JmjN"/>
</dbReference>
<feature type="compositionally biased region" description="Basic residues" evidence="16">
    <location>
        <begin position="1069"/>
        <end position="1082"/>
    </location>
</feature>
<evidence type="ECO:0000256" key="1">
    <source>
        <dbReference type="ARBA" id="ARBA00001954"/>
    </source>
</evidence>
<dbReference type="RefSeq" id="XP_033234768.1">
    <property type="nucleotide sequence ID" value="XM_033378877.1"/>
</dbReference>
<feature type="region of interest" description="Disordered" evidence="16">
    <location>
        <begin position="1550"/>
        <end position="1587"/>
    </location>
</feature>
<comment type="similarity">
    <text evidence="2">Belongs to the JHDM3 histone demethylase family.</text>
</comment>
<dbReference type="SUPFAM" id="SSF51197">
    <property type="entry name" value="Clavaminate synthase-like"/>
    <property type="match status" value="1"/>
</dbReference>
<keyword evidence="11" id="KW-0804">Transcription</keyword>
<feature type="region of interest" description="Disordered" evidence="16">
    <location>
        <begin position="1376"/>
        <end position="1403"/>
    </location>
</feature>
<evidence type="ECO:0000313" key="22">
    <source>
        <dbReference type="RefSeq" id="XP_033234768.1"/>
    </source>
</evidence>
<dbReference type="InterPro" id="IPR013087">
    <property type="entry name" value="Znf_C2H2_type"/>
</dbReference>
<keyword evidence="10" id="KW-0805">Transcription regulation</keyword>
<feature type="compositionally biased region" description="Low complexity" evidence="16">
    <location>
        <begin position="1393"/>
        <end position="1403"/>
    </location>
</feature>
<evidence type="ECO:0000256" key="8">
    <source>
        <dbReference type="ARBA" id="ARBA00023002"/>
    </source>
</evidence>
<dbReference type="PANTHER" id="PTHR10694:SF129">
    <property type="entry name" value="LYSINE-SPECIFIC DEMETHYLASE 4B-RELATED"/>
    <property type="match status" value="1"/>
</dbReference>
<dbReference type="SUPFAM" id="SSF57667">
    <property type="entry name" value="beta-beta-alpha zinc fingers"/>
    <property type="match status" value="1"/>
</dbReference>
<comment type="function">
    <text evidence="14">Probable histone demethylase that specifically demethylates 'Lys-9' and 'Lys-36' residues of histone H3, thereby playing a central role in histone code. Demethylation of Lys residue generates formaldehyde and succinate.</text>
</comment>
<keyword evidence="6" id="KW-0156">Chromatin regulator</keyword>
<evidence type="ECO:0000256" key="15">
    <source>
        <dbReference type="PROSITE-ProRule" id="PRU00042"/>
    </source>
</evidence>
<dbReference type="Pfam" id="PF02373">
    <property type="entry name" value="JmjC"/>
    <property type="match status" value="1"/>
</dbReference>
<accession>A0A6I8VFC9</accession>
<evidence type="ECO:0000256" key="4">
    <source>
        <dbReference type="ARBA" id="ARBA00022723"/>
    </source>
</evidence>
<feature type="domain" description="JmjC" evidence="19">
    <location>
        <begin position="138"/>
        <end position="304"/>
    </location>
</feature>
<evidence type="ECO:0000256" key="12">
    <source>
        <dbReference type="ARBA" id="ARBA00023242"/>
    </source>
</evidence>
<dbReference type="Gene3D" id="2.60.120.650">
    <property type="entry name" value="Cupin"/>
    <property type="match status" value="1"/>
</dbReference>
<evidence type="ECO:0000256" key="5">
    <source>
        <dbReference type="ARBA" id="ARBA00022833"/>
    </source>
</evidence>
<dbReference type="Pfam" id="PF02375">
    <property type="entry name" value="JmjN"/>
    <property type="match status" value="1"/>
</dbReference>
<evidence type="ECO:0000313" key="21">
    <source>
        <dbReference type="RefSeq" id="XP_015040086.2"/>
    </source>
</evidence>
<dbReference type="Gene3D" id="3.30.160.60">
    <property type="entry name" value="Classic Zinc Finger"/>
    <property type="match status" value="1"/>
</dbReference>
<dbReference type="GO" id="GO:0010468">
    <property type="term" value="P:regulation of gene expression"/>
    <property type="evidence" value="ECO:0007669"/>
    <property type="project" value="TreeGrafter"/>
</dbReference>
<dbReference type="PANTHER" id="PTHR10694">
    <property type="entry name" value="LYSINE-SPECIFIC DEMETHYLASE"/>
    <property type="match status" value="1"/>
</dbReference>
<evidence type="ECO:0000259" key="18">
    <source>
        <dbReference type="PROSITE" id="PS51183"/>
    </source>
</evidence>
<feature type="region of interest" description="Disordered" evidence="16">
    <location>
        <begin position="1036"/>
        <end position="1099"/>
    </location>
</feature>
<dbReference type="FunFam" id="2.60.120.650:FF:000048">
    <property type="entry name" value="Lysine-specific demethylase 4A"/>
    <property type="match status" value="1"/>
</dbReference>
<dbReference type="Proteomes" id="UP000001819">
    <property type="component" value="Chromosome 3"/>
</dbReference>
<feature type="compositionally biased region" description="Polar residues" evidence="16">
    <location>
        <begin position="914"/>
        <end position="934"/>
    </location>
</feature>
<evidence type="ECO:0000256" key="2">
    <source>
        <dbReference type="ARBA" id="ARBA00009711"/>
    </source>
</evidence>
<feature type="region of interest" description="Disordered" evidence="16">
    <location>
        <begin position="914"/>
        <end position="956"/>
    </location>
</feature>
<feature type="compositionally biased region" description="Basic residues" evidence="16">
    <location>
        <begin position="1380"/>
        <end position="1392"/>
    </location>
</feature>
<protein>
    <recommendedName>
        <fullName evidence="3">[histone H3]-trimethyl-L-lysine(9) demethylase</fullName>
        <ecNumber evidence="3">1.14.11.66</ecNumber>
    </recommendedName>
</protein>
<dbReference type="GO" id="GO:0140681">
    <property type="term" value="F:histone H3K36me2/H3K36me3 demethylase activity"/>
    <property type="evidence" value="ECO:0007669"/>
    <property type="project" value="UniProtKB-ARBA"/>
</dbReference>
<dbReference type="InterPro" id="IPR003347">
    <property type="entry name" value="JmjC_dom"/>
</dbReference>
<evidence type="ECO:0000256" key="6">
    <source>
        <dbReference type="ARBA" id="ARBA00022853"/>
    </source>
</evidence>
<dbReference type="EC" id="1.14.11.66" evidence="3"/>
<feature type="compositionally biased region" description="Acidic residues" evidence="16">
    <location>
        <begin position="443"/>
        <end position="456"/>
    </location>
</feature>
<dbReference type="InterPro" id="IPR036236">
    <property type="entry name" value="Znf_C2H2_sf"/>
</dbReference>
<gene>
    <name evidence="21 22" type="primary">Kdm4B</name>
</gene>
<dbReference type="GO" id="GO:0140684">
    <property type="term" value="F:histone H3K9me2/H3K9me3 demethylase activity"/>
    <property type="evidence" value="ECO:0007669"/>
    <property type="project" value="UniProtKB-EC"/>
</dbReference>
<evidence type="ECO:0000256" key="10">
    <source>
        <dbReference type="ARBA" id="ARBA00023015"/>
    </source>
</evidence>
<dbReference type="FunFam" id="3.30.160.60:FF:001994">
    <property type="entry name" value="Tramtrack, isoform A"/>
    <property type="match status" value="1"/>
</dbReference>
<evidence type="ECO:0000256" key="7">
    <source>
        <dbReference type="ARBA" id="ARBA00022964"/>
    </source>
</evidence>
<feature type="compositionally biased region" description="Low complexity" evidence="16">
    <location>
        <begin position="502"/>
        <end position="513"/>
    </location>
</feature>
<feature type="region of interest" description="Disordered" evidence="16">
    <location>
        <begin position="590"/>
        <end position="613"/>
    </location>
</feature>
<name>A0A6I8VFC9_DROPS</name>
<feature type="compositionally biased region" description="Acidic residues" evidence="16">
    <location>
        <begin position="1558"/>
        <end position="1585"/>
    </location>
</feature>
<reference evidence="20" key="1">
    <citation type="submission" date="2024-06" db="UniProtKB">
        <authorList>
            <consortium name="RefSeq"/>
        </authorList>
    </citation>
    <scope>NUCLEOTIDE SEQUENCE [LARGE SCALE GENOMIC DNA]</scope>
    <source>
        <strain evidence="22">MV-25-SWS-2005</strain>
        <strain evidence="20">MV2-25</strain>
        <tissue evidence="22">Whole body</tissue>
    </source>
</reference>
<feature type="compositionally biased region" description="Low complexity" evidence="16">
    <location>
        <begin position="1805"/>
        <end position="1824"/>
    </location>
</feature>
<dbReference type="SMART" id="SM00355">
    <property type="entry name" value="ZnF_C2H2"/>
    <property type="match status" value="2"/>
</dbReference>
<dbReference type="PROSITE" id="PS51183">
    <property type="entry name" value="JMJN"/>
    <property type="match status" value="1"/>
</dbReference>
<keyword evidence="5" id="KW-0862">Zinc</keyword>
<keyword evidence="15" id="KW-0863">Zinc-finger</keyword>
<evidence type="ECO:0000256" key="3">
    <source>
        <dbReference type="ARBA" id="ARBA00012900"/>
    </source>
</evidence>
<evidence type="ECO:0000259" key="17">
    <source>
        <dbReference type="PROSITE" id="PS50157"/>
    </source>
</evidence>
<proteinExistence type="inferred from homology"/>
<feature type="region of interest" description="Disordered" evidence="16">
    <location>
        <begin position="414"/>
        <end position="465"/>
    </location>
</feature>
<evidence type="ECO:0000256" key="13">
    <source>
        <dbReference type="ARBA" id="ARBA00049349"/>
    </source>
</evidence>
<feature type="compositionally biased region" description="Low complexity" evidence="16">
    <location>
        <begin position="738"/>
        <end position="747"/>
    </location>
</feature>